<reference evidence="1" key="1">
    <citation type="journal article" date="2005" name="Genome Res.">
        <title>Sequence, annotation, and analysis of synteny between rice chromosome 3 and diverged grass species.</title>
        <authorList>
            <consortium name="Rice Chromosome 3 Sequencing Consortium"/>
            <person name="Buell C.R."/>
            <person name="Yuan Q."/>
            <person name="Ouyang S."/>
            <person name="Liu J."/>
            <person name="Zhu W."/>
            <person name="Wang A."/>
            <person name="Maiti R."/>
            <person name="Haas B."/>
            <person name="Wortman J."/>
            <person name="Pertea M."/>
            <person name="Jones K.M."/>
            <person name="Kim M."/>
            <person name="Overton L."/>
            <person name="Tsitrin T."/>
            <person name="Fadrosh D."/>
            <person name="Bera J."/>
            <person name="Weaver B."/>
            <person name="Jin S."/>
            <person name="Johri S."/>
            <person name="Reardon M."/>
            <person name="Webb K."/>
            <person name="Hill J."/>
            <person name="Moffat K."/>
            <person name="Tallon L."/>
            <person name="Van Aken S."/>
            <person name="Lewis M."/>
            <person name="Utterback T."/>
            <person name="Feldblyum T."/>
            <person name="Zismann V."/>
            <person name="Iobst S."/>
            <person name="Hsiao J."/>
            <person name="de Vazeille A.R."/>
            <person name="Salzberg S.L."/>
            <person name="White O."/>
            <person name="Fraser C."/>
            <person name="Yu Y."/>
            <person name="Kim H."/>
            <person name="Rambo T."/>
            <person name="Currie J."/>
            <person name="Collura K."/>
            <person name="Kernodle-Thompson S."/>
            <person name="Wei F."/>
            <person name="Kudrna K."/>
            <person name="Ammiraju J.S."/>
            <person name="Luo M."/>
            <person name="Goicoechea J.L."/>
            <person name="Wing R.A."/>
            <person name="Henry D."/>
            <person name="Oates R."/>
            <person name="Palmer M."/>
            <person name="Pries G."/>
            <person name="Saski C."/>
            <person name="Simmons J."/>
            <person name="Soderlund C."/>
            <person name="Nelson W."/>
            <person name="de la Bastide M."/>
            <person name="Spiegel L."/>
            <person name="Nascimento L."/>
            <person name="Huang E."/>
            <person name="Preston R."/>
            <person name="Zutavern T."/>
            <person name="Palmer L."/>
            <person name="O'Shaughnessy A."/>
            <person name="Dike S."/>
            <person name="McCombie W.R."/>
            <person name="Minx P."/>
            <person name="Cordum H."/>
            <person name="Wilson R."/>
            <person name="Jin W."/>
            <person name="Lee H.R."/>
            <person name="Jiang J."/>
            <person name="Jackson S."/>
        </authorList>
    </citation>
    <scope>NUCLEOTIDE SEQUENCE [LARGE SCALE GENOMIC DNA]</scope>
</reference>
<protein>
    <submittedName>
        <fullName evidence="1">Uncharacterized protein</fullName>
    </submittedName>
</protein>
<gene>
    <name evidence="1" type="ordered locus">LOC_Os03g32642</name>
</gene>
<dbReference type="AlphaFoldDB" id="Q10IY3"/>
<evidence type="ECO:0000313" key="1">
    <source>
        <dbReference type="EMBL" id="ABF96855.1"/>
    </source>
</evidence>
<name>Q10IY3_ORYSJ</name>
<reference evidence="1" key="2">
    <citation type="submission" date="2006-06" db="EMBL/GenBank/DDBJ databases">
        <authorList>
            <person name="Buell R."/>
            <person name="Wing R.A."/>
            <person name="McCombie W.A."/>
            <person name="Ouyang S."/>
        </authorList>
    </citation>
    <scope>NUCLEOTIDE SEQUENCE</scope>
</reference>
<proteinExistence type="predicted"/>
<sequence>MGMDMNSCVSRPSPIQEPLLLLLMRPLVEEVAERFEINGVRRHSGVAITGAREERRGALLGLHAELLELPLAVSGGGVVVLPLGAVGEEGVLTVCTSLVACPYAYSLWSME</sequence>
<accession>Q10IY3</accession>
<organism evidence="1">
    <name type="scientific">Oryza sativa subsp. japonica</name>
    <name type="common">Rice</name>
    <dbReference type="NCBI Taxonomy" id="39947"/>
    <lineage>
        <taxon>Eukaryota</taxon>
        <taxon>Viridiplantae</taxon>
        <taxon>Streptophyta</taxon>
        <taxon>Embryophyta</taxon>
        <taxon>Tracheophyta</taxon>
        <taxon>Spermatophyta</taxon>
        <taxon>Magnoliopsida</taxon>
        <taxon>Liliopsida</taxon>
        <taxon>Poales</taxon>
        <taxon>Poaceae</taxon>
        <taxon>BOP clade</taxon>
        <taxon>Oryzoideae</taxon>
        <taxon>Oryzeae</taxon>
        <taxon>Oryzinae</taxon>
        <taxon>Oryza</taxon>
        <taxon>Oryza sativa</taxon>
    </lineage>
</organism>
<dbReference type="EMBL" id="DP000009">
    <property type="protein sequence ID" value="ABF96855.1"/>
    <property type="molecule type" value="Genomic_DNA"/>
</dbReference>